<feature type="transmembrane region" description="Helical" evidence="6">
    <location>
        <begin position="33"/>
        <end position="50"/>
    </location>
</feature>
<keyword evidence="5 6" id="KW-0472">Membrane</keyword>
<feature type="transmembrane region" description="Helical" evidence="6">
    <location>
        <begin position="203"/>
        <end position="226"/>
    </location>
</feature>
<dbReference type="CDD" id="cd06173">
    <property type="entry name" value="MFS_MefA_like"/>
    <property type="match status" value="1"/>
</dbReference>
<evidence type="ECO:0000313" key="8">
    <source>
        <dbReference type="Proteomes" id="UP000679307"/>
    </source>
</evidence>
<feature type="transmembrane region" description="Helical" evidence="6">
    <location>
        <begin position="332"/>
        <end position="353"/>
    </location>
</feature>
<gene>
    <name evidence="7" type="primary">bacE</name>
    <name evidence="7" type="ORF">ENKNEFLB_02032</name>
</gene>
<proteinExistence type="predicted"/>
<sequence length="395" mass="40409">MSVAGSEVGELAVPVLALVVLHASPTELSWVRVAQFAPFLLLTLPLGVLVDRRPRRRLMVQADLLRGVLLLTVAGLALTAVLSVPVLVALVAVVGACTVLYTMADFSFLPQVLTPTQLPDGNARITATHSALGIGGQGVGGALVQVITAPWALVVNGLAYLGSALFLRQVRTVEEQPAPATEPGWAAAWAGVRALCRHRRVRALAAEATIWNLGNELLMLSVIILVVRTYDLGPLVLGLVLTAGGVGAFAGSALSARLTCAVGYGPGLVAAMLVGNSAPLAVVALTSGSTWRVLLLAAAFLVSGVGIGVANSQAVTVRQLAVPEALRGRVNAAYRFLSWGALAVGALGAGLLVDTAGAYRGAVVGAVVMACATIPVALSPVRRMRSTVDPELSGG</sequence>
<protein>
    <submittedName>
        <fullName evidence="7">Bacilysin exporter BacE</fullName>
    </submittedName>
</protein>
<dbReference type="EMBL" id="CP075371">
    <property type="protein sequence ID" value="QVT79648.1"/>
    <property type="molecule type" value="Genomic_DNA"/>
</dbReference>
<feature type="transmembrane region" description="Helical" evidence="6">
    <location>
        <begin position="261"/>
        <end position="285"/>
    </location>
</feature>
<feature type="transmembrane region" description="Helical" evidence="6">
    <location>
        <begin position="232"/>
        <end position="254"/>
    </location>
</feature>
<evidence type="ECO:0000256" key="4">
    <source>
        <dbReference type="ARBA" id="ARBA00022989"/>
    </source>
</evidence>
<dbReference type="PANTHER" id="PTHR23513">
    <property type="entry name" value="INTEGRAL MEMBRANE EFFLUX PROTEIN-RELATED"/>
    <property type="match status" value="1"/>
</dbReference>
<keyword evidence="2" id="KW-1003">Cell membrane</keyword>
<evidence type="ECO:0000256" key="2">
    <source>
        <dbReference type="ARBA" id="ARBA00022475"/>
    </source>
</evidence>
<dbReference type="Proteomes" id="UP000679307">
    <property type="component" value="Chromosome"/>
</dbReference>
<feature type="transmembrane region" description="Helical" evidence="6">
    <location>
        <begin position="70"/>
        <end position="103"/>
    </location>
</feature>
<feature type="transmembrane region" description="Helical" evidence="6">
    <location>
        <begin position="291"/>
        <end position="311"/>
    </location>
</feature>
<reference evidence="7 8" key="1">
    <citation type="submission" date="2021-05" db="EMBL/GenBank/DDBJ databases">
        <title>Complete genome of Nocardioides aquaticus KCTC 9944T isolated from meromictic and hypersaline Ekho Lake, Antarctica.</title>
        <authorList>
            <person name="Hwang K."/>
            <person name="Kim K.M."/>
            <person name="Choe H."/>
        </authorList>
    </citation>
    <scope>NUCLEOTIDE SEQUENCE [LARGE SCALE GENOMIC DNA]</scope>
    <source>
        <strain evidence="7 8">KCTC 9944</strain>
    </source>
</reference>
<dbReference type="Pfam" id="PF07690">
    <property type="entry name" value="MFS_1"/>
    <property type="match status" value="1"/>
</dbReference>
<feature type="transmembrane region" description="Helical" evidence="6">
    <location>
        <begin position="142"/>
        <end position="167"/>
    </location>
</feature>
<evidence type="ECO:0000256" key="3">
    <source>
        <dbReference type="ARBA" id="ARBA00022692"/>
    </source>
</evidence>
<evidence type="ECO:0000256" key="5">
    <source>
        <dbReference type="ARBA" id="ARBA00023136"/>
    </source>
</evidence>
<keyword evidence="3 6" id="KW-0812">Transmembrane</keyword>
<keyword evidence="4 6" id="KW-1133">Transmembrane helix</keyword>
<keyword evidence="8" id="KW-1185">Reference proteome</keyword>
<organism evidence="7 8">
    <name type="scientific">Nocardioides aquaticus</name>
    <dbReference type="NCBI Taxonomy" id="160826"/>
    <lineage>
        <taxon>Bacteria</taxon>
        <taxon>Bacillati</taxon>
        <taxon>Actinomycetota</taxon>
        <taxon>Actinomycetes</taxon>
        <taxon>Propionibacteriales</taxon>
        <taxon>Nocardioidaceae</taxon>
        <taxon>Nocardioides</taxon>
    </lineage>
</organism>
<feature type="transmembrane region" description="Helical" evidence="6">
    <location>
        <begin position="359"/>
        <end position="378"/>
    </location>
</feature>
<dbReference type="InterPro" id="IPR011701">
    <property type="entry name" value="MFS"/>
</dbReference>
<evidence type="ECO:0000256" key="1">
    <source>
        <dbReference type="ARBA" id="ARBA00004651"/>
    </source>
</evidence>
<dbReference type="PANTHER" id="PTHR23513:SF6">
    <property type="entry name" value="MAJOR FACILITATOR SUPERFAMILY ASSOCIATED DOMAIN-CONTAINING PROTEIN"/>
    <property type="match status" value="1"/>
</dbReference>
<name>A0ABX8EGM1_9ACTN</name>
<evidence type="ECO:0000313" key="7">
    <source>
        <dbReference type="EMBL" id="QVT79648.1"/>
    </source>
</evidence>
<accession>A0ABX8EGM1</accession>
<comment type="subcellular location">
    <subcellularLocation>
        <location evidence="1">Cell membrane</location>
        <topology evidence="1">Multi-pass membrane protein</topology>
    </subcellularLocation>
</comment>
<evidence type="ECO:0000256" key="6">
    <source>
        <dbReference type="SAM" id="Phobius"/>
    </source>
</evidence>